<evidence type="ECO:0000313" key="6">
    <source>
        <dbReference type="EMBL" id="MFC3766842.1"/>
    </source>
</evidence>
<evidence type="ECO:0000256" key="1">
    <source>
        <dbReference type="ARBA" id="ARBA00023015"/>
    </source>
</evidence>
<keyword evidence="1" id="KW-0805">Transcription regulation</keyword>
<evidence type="ECO:0000256" key="4">
    <source>
        <dbReference type="PROSITE-ProRule" id="PRU00335"/>
    </source>
</evidence>
<dbReference type="Pfam" id="PF00440">
    <property type="entry name" value="TetR_N"/>
    <property type="match status" value="1"/>
</dbReference>
<feature type="DNA-binding region" description="H-T-H motif" evidence="4">
    <location>
        <begin position="33"/>
        <end position="52"/>
    </location>
</feature>
<dbReference type="PRINTS" id="PR00455">
    <property type="entry name" value="HTHTETR"/>
</dbReference>
<evidence type="ECO:0000313" key="7">
    <source>
        <dbReference type="Proteomes" id="UP001595699"/>
    </source>
</evidence>
<dbReference type="InterPro" id="IPR050109">
    <property type="entry name" value="HTH-type_TetR-like_transc_reg"/>
</dbReference>
<protein>
    <submittedName>
        <fullName evidence="6">TetR/AcrR family transcriptional regulator</fullName>
    </submittedName>
</protein>
<keyword evidence="3" id="KW-0804">Transcription</keyword>
<accession>A0ABV7YR40</accession>
<dbReference type="Gene3D" id="1.10.357.10">
    <property type="entry name" value="Tetracycline Repressor, domain 2"/>
    <property type="match status" value="1"/>
</dbReference>
<comment type="caution">
    <text evidence="6">The sequence shown here is derived from an EMBL/GenBank/DDBJ whole genome shotgun (WGS) entry which is preliminary data.</text>
</comment>
<dbReference type="PANTHER" id="PTHR30055:SF234">
    <property type="entry name" value="HTH-TYPE TRANSCRIPTIONAL REGULATOR BETI"/>
    <property type="match status" value="1"/>
</dbReference>
<organism evidence="6 7">
    <name type="scientific">Tenggerimyces flavus</name>
    <dbReference type="NCBI Taxonomy" id="1708749"/>
    <lineage>
        <taxon>Bacteria</taxon>
        <taxon>Bacillati</taxon>
        <taxon>Actinomycetota</taxon>
        <taxon>Actinomycetes</taxon>
        <taxon>Propionibacteriales</taxon>
        <taxon>Nocardioidaceae</taxon>
        <taxon>Tenggerimyces</taxon>
    </lineage>
</organism>
<evidence type="ECO:0000256" key="3">
    <source>
        <dbReference type="ARBA" id="ARBA00023163"/>
    </source>
</evidence>
<evidence type="ECO:0000259" key="5">
    <source>
        <dbReference type="PROSITE" id="PS50977"/>
    </source>
</evidence>
<dbReference type="PROSITE" id="PS50977">
    <property type="entry name" value="HTH_TETR_2"/>
    <property type="match status" value="1"/>
</dbReference>
<gene>
    <name evidence="6" type="ORF">ACFOUW_38860</name>
</gene>
<dbReference type="EMBL" id="JBHRZH010000061">
    <property type="protein sequence ID" value="MFC3766842.1"/>
    <property type="molecule type" value="Genomic_DNA"/>
</dbReference>
<keyword evidence="2 4" id="KW-0238">DNA-binding</keyword>
<dbReference type="SUPFAM" id="SSF48498">
    <property type="entry name" value="Tetracyclin repressor-like, C-terminal domain"/>
    <property type="match status" value="1"/>
</dbReference>
<dbReference type="InterPro" id="IPR001647">
    <property type="entry name" value="HTH_TetR"/>
</dbReference>
<proteinExistence type="predicted"/>
<sequence>MRDRRAERREATRAEIVAAAWEVVGENGIGALSLRDVAERVGMRPPSLYEYFDSKNAIYDALFADGQRMLYDALTEDKDLDPLEQMRARTHDFIDFCVQNPARTQLLFVRTIPGFEPSPESYALAVRTLTAVNEAFADLGVDDPSAVDLYTAMISGLVNQQLANEPGGKRWVVLADEMLDMLLDHLRKTGRLTEGEP</sequence>
<feature type="domain" description="HTH tetR-type" evidence="5">
    <location>
        <begin position="10"/>
        <end position="70"/>
    </location>
</feature>
<dbReference type="Proteomes" id="UP001595699">
    <property type="component" value="Unassembled WGS sequence"/>
</dbReference>
<dbReference type="RefSeq" id="WP_205116209.1">
    <property type="nucleotide sequence ID" value="NZ_JAFBCM010000001.1"/>
</dbReference>
<evidence type="ECO:0000256" key="2">
    <source>
        <dbReference type="ARBA" id="ARBA00023125"/>
    </source>
</evidence>
<dbReference type="InterPro" id="IPR036271">
    <property type="entry name" value="Tet_transcr_reg_TetR-rel_C_sf"/>
</dbReference>
<reference evidence="7" key="1">
    <citation type="journal article" date="2019" name="Int. J. Syst. Evol. Microbiol.">
        <title>The Global Catalogue of Microorganisms (GCM) 10K type strain sequencing project: providing services to taxonomists for standard genome sequencing and annotation.</title>
        <authorList>
            <consortium name="The Broad Institute Genomics Platform"/>
            <consortium name="The Broad Institute Genome Sequencing Center for Infectious Disease"/>
            <person name="Wu L."/>
            <person name="Ma J."/>
        </authorList>
    </citation>
    <scope>NUCLEOTIDE SEQUENCE [LARGE SCALE GENOMIC DNA]</scope>
    <source>
        <strain evidence="7">CGMCC 4.7241</strain>
    </source>
</reference>
<dbReference type="InterPro" id="IPR009057">
    <property type="entry name" value="Homeodomain-like_sf"/>
</dbReference>
<keyword evidence="7" id="KW-1185">Reference proteome</keyword>
<name>A0ABV7YR40_9ACTN</name>
<dbReference type="PANTHER" id="PTHR30055">
    <property type="entry name" value="HTH-TYPE TRANSCRIPTIONAL REGULATOR RUTR"/>
    <property type="match status" value="1"/>
</dbReference>
<dbReference type="SUPFAM" id="SSF46689">
    <property type="entry name" value="Homeodomain-like"/>
    <property type="match status" value="1"/>
</dbReference>